<sequence>MSLRRSAFTLIELLVVIAIIAILIGLLLPAVQKVREAAARMSCQNNLKQIGLASHAYHDTYSALPQGRSPSNARSFSALAQVLPFIEQENARKLIDFGVPWNHANNAAAASTRIKTFVCPSDDIGAVPPTLAPNSYRANEGTIVAMWQGASDASGVNAALPPNNGPFFCNQPYRFADITDGTSNTAAFSEHVSGDYSQTTGSVKKDTFQPGTYPATADEAVTMCNAVDPNDLSKQGYSNVGGPWLYGYHSTTAYWHVMPPNGRSCMFPPSRIATSANSNHTGGVNVVLCDGSVRFVRDALDIATWRALGTRNGGEVVGNY</sequence>
<dbReference type="NCBIfam" id="TIGR02532">
    <property type="entry name" value="IV_pilin_GFxxxE"/>
    <property type="match status" value="1"/>
</dbReference>
<dbReference type="Proteomes" id="UP000319576">
    <property type="component" value="Chromosome"/>
</dbReference>
<dbReference type="AlphaFoldDB" id="A0A517Y3N9"/>
<dbReference type="KEGG" id="uli:ETAA1_63560"/>
<dbReference type="RefSeq" id="WP_145244502.1">
    <property type="nucleotide sequence ID" value="NZ_CP036273.1"/>
</dbReference>
<dbReference type="PANTHER" id="PTHR30093">
    <property type="entry name" value="GENERAL SECRETION PATHWAY PROTEIN G"/>
    <property type="match status" value="1"/>
</dbReference>
<keyword evidence="1" id="KW-0812">Transmembrane</keyword>
<organism evidence="3 4">
    <name type="scientific">Urbifossiella limnaea</name>
    <dbReference type="NCBI Taxonomy" id="2528023"/>
    <lineage>
        <taxon>Bacteria</taxon>
        <taxon>Pseudomonadati</taxon>
        <taxon>Planctomycetota</taxon>
        <taxon>Planctomycetia</taxon>
        <taxon>Gemmatales</taxon>
        <taxon>Gemmataceae</taxon>
        <taxon>Urbifossiella</taxon>
    </lineage>
</organism>
<dbReference type="PANTHER" id="PTHR30093:SF2">
    <property type="entry name" value="TYPE II SECRETION SYSTEM PROTEIN H"/>
    <property type="match status" value="1"/>
</dbReference>
<dbReference type="InterPro" id="IPR045584">
    <property type="entry name" value="Pilin-like"/>
</dbReference>
<dbReference type="Pfam" id="PF07963">
    <property type="entry name" value="N_methyl"/>
    <property type="match status" value="1"/>
</dbReference>
<dbReference type="Gene3D" id="3.30.700.10">
    <property type="entry name" value="Glycoprotein, Type 4 Pilin"/>
    <property type="match status" value="1"/>
</dbReference>
<dbReference type="NCBIfam" id="TIGR04294">
    <property type="entry name" value="pre_pil_HX9DG"/>
    <property type="match status" value="1"/>
</dbReference>
<dbReference type="InterPro" id="IPR011453">
    <property type="entry name" value="DUF1559"/>
</dbReference>
<evidence type="ECO:0000256" key="1">
    <source>
        <dbReference type="SAM" id="Phobius"/>
    </source>
</evidence>
<reference evidence="3 4" key="1">
    <citation type="submission" date="2019-02" db="EMBL/GenBank/DDBJ databases">
        <title>Deep-cultivation of Planctomycetes and their phenomic and genomic characterization uncovers novel biology.</title>
        <authorList>
            <person name="Wiegand S."/>
            <person name="Jogler M."/>
            <person name="Boedeker C."/>
            <person name="Pinto D."/>
            <person name="Vollmers J."/>
            <person name="Rivas-Marin E."/>
            <person name="Kohn T."/>
            <person name="Peeters S.H."/>
            <person name="Heuer A."/>
            <person name="Rast P."/>
            <person name="Oberbeckmann S."/>
            <person name="Bunk B."/>
            <person name="Jeske O."/>
            <person name="Meyerdierks A."/>
            <person name="Storesund J.E."/>
            <person name="Kallscheuer N."/>
            <person name="Luecker S."/>
            <person name="Lage O.M."/>
            <person name="Pohl T."/>
            <person name="Merkel B.J."/>
            <person name="Hornburger P."/>
            <person name="Mueller R.-W."/>
            <person name="Bruemmer F."/>
            <person name="Labrenz M."/>
            <person name="Spormann A.M."/>
            <person name="Op den Camp H."/>
            <person name="Overmann J."/>
            <person name="Amann R."/>
            <person name="Jetten M.S.M."/>
            <person name="Mascher T."/>
            <person name="Medema M.H."/>
            <person name="Devos D.P."/>
            <person name="Kaster A.-K."/>
            <person name="Ovreas L."/>
            <person name="Rohde M."/>
            <person name="Galperin M.Y."/>
            <person name="Jogler C."/>
        </authorList>
    </citation>
    <scope>NUCLEOTIDE SEQUENCE [LARGE SCALE GENOMIC DNA]</scope>
    <source>
        <strain evidence="3 4">ETA_A1</strain>
    </source>
</reference>
<feature type="transmembrane region" description="Helical" evidence="1">
    <location>
        <begin position="7"/>
        <end position="31"/>
    </location>
</feature>
<dbReference type="OrthoDB" id="217153at2"/>
<dbReference type="InterPro" id="IPR027558">
    <property type="entry name" value="Pre_pil_HX9DG_C"/>
</dbReference>
<gene>
    <name evidence="3" type="ORF">ETAA1_63560</name>
</gene>
<dbReference type="EMBL" id="CP036273">
    <property type="protein sequence ID" value="QDU24342.1"/>
    <property type="molecule type" value="Genomic_DNA"/>
</dbReference>
<accession>A0A517Y3N9</accession>
<proteinExistence type="predicted"/>
<keyword evidence="1" id="KW-0472">Membrane</keyword>
<name>A0A517Y3N9_9BACT</name>
<feature type="domain" description="DUF1559" evidence="2">
    <location>
        <begin position="32"/>
        <end position="301"/>
    </location>
</feature>
<dbReference type="InterPro" id="IPR012902">
    <property type="entry name" value="N_methyl_site"/>
</dbReference>
<evidence type="ECO:0000259" key="2">
    <source>
        <dbReference type="Pfam" id="PF07596"/>
    </source>
</evidence>
<evidence type="ECO:0000313" key="4">
    <source>
        <dbReference type="Proteomes" id="UP000319576"/>
    </source>
</evidence>
<protein>
    <recommendedName>
        <fullName evidence="2">DUF1559 domain-containing protein</fullName>
    </recommendedName>
</protein>
<keyword evidence="4" id="KW-1185">Reference proteome</keyword>
<evidence type="ECO:0000313" key="3">
    <source>
        <dbReference type="EMBL" id="QDU24342.1"/>
    </source>
</evidence>
<dbReference type="SUPFAM" id="SSF54523">
    <property type="entry name" value="Pili subunits"/>
    <property type="match status" value="1"/>
</dbReference>
<dbReference type="Pfam" id="PF07596">
    <property type="entry name" value="SBP_bac_10"/>
    <property type="match status" value="1"/>
</dbReference>
<keyword evidence="1" id="KW-1133">Transmembrane helix</keyword>